<evidence type="ECO:0000313" key="2">
    <source>
        <dbReference type="EMBL" id="EDW82444.2"/>
    </source>
</evidence>
<dbReference type="OrthoDB" id="7866492at2759"/>
<gene>
    <name evidence="2" type="primary">Dwil\GK25811</name>
    <name evidence="2" type="ORF">Dwil_GK25811</name>
</gene>
<evidence type="ECO:0008006" key="4">
    <source>
        <dbReference type="Google" id="ProtNLM"/>
    </source>
</evidence>
<name>B4NC85_DROWI</name>
<keyword evidence="3" id="KW-1185">Reference proteome</keyword>
<keyword evidence="1" id="KW-0732">Signal</keyword>
<reference evidence="2 3" key="1">
    <citation type="journal article" date="2007" name="Nature">
        <title>Evolution of genes and genomes on the Drosophila phylogeny.</title>
        <authorList>
            <consortium name="Drosophila 12 Genomes Consortium"/>
            <person name="Clark A.G."/>
            <person name="Eisen M.B."/>
            <person name="Smith D.R."/>
            <person name="Bergman C.M."/>
            <person name="Oliver B."/>
            <person name="Markow T.A."/>
            <person name="Kaufman T.C."/>
            <person name="Kellis M."/>
            <person name="Gelbart W."/>
            <person name="Iyer V.N."/>
            <person name="Pollard D.A."/>
            <person name="Sackton T.B."/>
            <person name="Larracuente A.M."/>
            <person name="Singh N.D."/>
            <person name="Abad J.P."/>
            <person name="Abt D.N."/>
            <person name="Adryan B."/>
            <person name="Aguade M."/>
            <person name="Akashi H."/>
            <person name="Anderson W.W."/>
            <person name="Aquadro C.F."/>
            <person name="Ardell D.H."/>
            <person name="Arguello R."/>
            <person name="Artieri C.G."/>
            <person name="Barbash D.A."/>
            <person name="Barker D."/>
            <person name="Barsanti P."/>
            <person name="Batterham P."/>
            <person name="Batzoglou S."/>
            <person name="Begun D."/>
            <person name="Bhutkar A."/>
            <person name="Blanco E."/>
            <person name="Bosak S.A."/>
            <person name="Bradley R.K."/>
            <person name="Brand A.D."/>
            <person name="Brent M.R."/>
            <person name="Brooks A.N."/>
            <person name="Brown R.H."/>
            <person name="Butlin R.K."/>
            <person name="Caggese C."/>
            <person name="Calvi B.R."/>
            <person name="Bernardo de Carvalho A."/>
            <person name="Caspi A."/>
            <person name="Castrezana S."/>
            <person name="Celniker S.E."/>
            <person name="Chang J.L."/>
            <person name="Chapple C."/>
            <person name="Chatterji S."/>
            <person name="Chinwalla A."/>
            <person name="Civetta A."/>
            <person name="Clifton S.W."/>
            <person name="Comeron J.M."/>
            <person name="Costello J.C."/>
            <person name="Coyne J.A."/>
            <person name="Daub J."/>
            <person name="David R.G."/>
            <person name="Delcher A.L."/>
            <person name="Delehaunty K."/>
            <person name="Do C.B."/>
            <person name="Ebling H."/>
            <person name="Edwards K."/>
            <person name="Eickbush T."/>
            <person name="Evans J.D."/>
            <person name="Filipski A."/>
            <person name="Findeiss S."/>
            <person name="Freyhult E."/>
            <person name="Fulton L."/>
            <person name="Fulton R."/>
            <person name="Garcia A.C."/>
            <person name="Gardiner A."/>
            <person name="Garfield D.A."/>
            <person name="Garvin B.E."/>
            <person name="Gibson G."/>
            <person name="Gilbert D."/>
            <person name="Gnerre S."/>
            <person name="Godfrey J."/>
            <person name="Good R."/>
            <person name="Gotea V."/>
            <person name="Gravely B."/>
            <person name="Greenberg A.J."/>
            <person name="Griffiths-Jones S."/>
            <person name="Gross S."/>
            <person name="Guigo R."/>
            <person name="Gustafson E.A."/>
            <person name="Haerty W."/>
            <person name="Hahn M.W."/>
            <person name="Halligan D.L."/>
            <person name="Halpern A.L."/>
            <person name="Halter G.M."/>
            <person name="Han M.V."/>
            <person name="Heger A."/>
            <person name="Hillier L."/>
            <person name="Hinrichs A.S."/>
            <person name="Holmes I."/>
            <person name="Hoskins R.A."/>
            <person name="Hubisz M.J."/>
            <person name="Hultmark D."/>
            <person name="Huntley M.A."/>
            <person name="Jaffe D.B."/>
            <person name="Jagadeeshan S."/>
            <person name="Jeck W.R."/>
            <person name="Johnson J."/>
            <person name="Jones C.D."/>
            <person name="Jordan W.C."/>
            <person name="Karpen G.H."/>
            <person name="Kataoka E."/>
            <person name="Keightley P.D."/>
            <person name="Kheradpour P."/>
            <person name="Kirkness E.F."/>
            <person name="Koerich L.B."/>
            <person name="Kristiansen K."/>
            <person name="Kudrna D."/>
            <person name="Kulathinal R.J."/>
            <person name="Kumar S."/>
            <person name="Kwok R."/>
            <person name="Lander E."/>
            <person name="Langley C.H."/>
            <person name="Lapoint R."/>
            <person name="Lazzaro B.P."/>
            <person name="Lee S.J."/>
            <person name="Levesque L."/>
            <person name="Li R."/>
            <person name="Lin C.F."/>
            <person name="Lin M.F."/>
            <person name="Lindblad-Toh K."/>
            <person name="Llopart A."/>
            <person name="Long M."/>
            <person name="Low L."/>
            <person name="Lozovsky E."/>
            <person name="Lu J."/>
            <person name="Luo M."/>
            <person name="Machado C.A."/>
            <person name="Makalowski W."/>
            <person name="Marzo M."/>
            <person name="Matsuda M."/>
            <person name="Matzkin L."/>
            <person name="McAllister B."/>
            <person name="McBride C.S."/>
            <person name="McKernan B."/>
            <person name="McKernan K."/>
            <person name="Mendez-Lago M."/>
            <person name="Minx P."/>
            <person name="Mollenhauer M.U."/>
            <person name="Montooth K."/>
            <person name="Mount S.M."/>
            <person name="Mu X."/>
            <person name="Myers E."/>
            <person name="Negre B."/>
            <person name="Newfeld S."/>
            <person name="Nielsen R."/>
            <person name="Noor M.A."/>
            <person name="O'Grady P."/>
            <person name="Pachter L."/>
            <person name="Papaceit M."/>
            <person name="Parisi M.J."/>
            <person name="Parisi M."/>
            <person name="Parts L."/>
            <person name="Pedersen J.S."/>
            <person name="Pesole G."/>
            <person name="Phillippy A.M."/>
            <person name="Ponting C.P."/>
            <person name="Pop M."/>
            <person name="Porcelli D."/>
            <person name="Powell J.R."/>
            <person name="Prohaska S."/>
            <person name="Pruitt K."/>
            <person name="Puig M."/>
            <person name="Quesneville H."/>
            <person name="Ram K.R."/>
            <person name="Rand D."/>
            <person name="Rasmussen M.D."/>
            <person name="Reed L.K."/>
            <person name="Reenan R."/>
            <person name="Reily A."/>
            <person name="Remington K.A."/>
            <person name="Rieger T.T."/>
            <person name="Ritchie M.G."/>
            <person name="Robin C."/>
            <person name="Rogers Y.H."/>
            <person name="Rohde C."/>
            <person name="Rozas J."/>
            <person name="Rubenfield M.J."/>
            <person name="Ruiz A."/>
            <person name="Russo S."/>
            <person name="Salzberg S.L."/>
            <person name="Sanchez-Gracia A."/>
            <person name="Saranga D.J."/>
            <person name="Sato H."/>
            <person name="Schaeffer S.W."/>
            <person name="Schatz M.C."/>
            <person name="Schlenke T."/>
            <person name="Schwartz R."/>
            <person name="Segarra C."/>
            <person name="Singh R.S."/>
            <person name="Sirot L."/>
            <person name="Sirota M."/>
            <person name="Sisneros N.B."/>
            <person name="Smith C.D."/>
            <person name="Smith T.F."/>
            <person name="Spieth J."/>
            <person name="Stage D.E."/>
            <person name="Stark A."/>
            <person name="Stephan W."/>
            <person name="Strausberg R.L."/>
            <person name="Strempel S."/>
            <person name="Sturgill D."/>
            <person name="Sutton G."/>
            <person name="Sutton G.G."/>
            <person name="Tao W."/>
            <person name="Teichmann S."/>
            <person name="Tobari Y.N."/>
            <person name="Tomimura Y."/>
            <person name="Tsolas J.M."/>
            <person name="Valente V.L."/>
            <person name="Venter E."/>
            <person name="Venter J.C."/>
            <person name="Vicario S."/>
            <person name="Vieira F.G."/>
            <person name="Vilella A.J."/>
            <person name="Villasante A."/>
            <person name="Walenz B."/>
            <person name="Wang J."/>
            <person name="Wasserman M."/>
            <person name="Watts T."/>
            <person name="Wilson D."/>
            <person name="Wilson R.K."/>
            <person name="Wing R.A."/>
            <person name="Wolfner M.F."/>
            <person name="Wong A."/>
            <person name="Wong G.K."/>
            <person name="Wu C.I."/>
            <person name="Wu G."/>
            <person name="Yamamoto D."/>
            <person name="Yang H.P."/>
            <person name="Yang S.P."/>
            <person name="Yorke J.A."/>
            <person name="Yoshida K."/>
            <person name="Zdobnov E."/>
            <person name="Zhang P."/>
            <person name="Zhang Y."/>
            <person name="Zimin A.V."/>
            <person name="Baldwin J."/>
            <person name="Abdouelleil A."/>
            <person name="Abdulkadir J."/>
            <person name="Abebe A."/>
            <person name="Abera B."/>
            <person name="Abreu J."/>
            <person name="Acer S.C."/>
            <person name="Aftuck L."/>
            <person name="Alexander A."/>
            <person name="An P."/>
            <person name="Anderson E."/>
            <person name="Anderson S."/>
            <person name="Arachi H."/>
            <person name="Azer M."/>
            <person name="Bachantsang P."/>
            <person name="Barry A."/>
            <person name="Bayul T."/>
            <person name="Berlin A."/>
            <person name="Bessette D."/>
            <person name="Bloom T."/>
            <person name="Blye J."/>
            <person name="Boguslavskiy L."/>
            <person name="Bonnet C."/>
            <person name="Boukhgalter B."/>
            <person name="Bourzgui I."/>
            <person name="Brown A."/>
            <person name="Cahill P."/>
            <person name="Channer S."/>
            <person name="Cheshatsang Y."/>
            <person name="Chuda L."/>
            <person name="Citroen M."/>
            <person name="Collymore A."/>
            <person name="Cooke P."/>
            <person name="Costello M."/>
            <person name="D'Aco K."/>
            <person name="Daza R."/>
            <person name="De Haan G."/>
            <person name="DeGray S."/>
            <person name="DeMaso C."/>
            <person name="Dhargay N."/>
            <person name="Dooley K."/>
            <person name="Dooley E."/>
            <person name="Doricent M."/>
            <person name="Dorje P."/>
            <person name="Dorjee K."/>
            <person name="Dupes A."/>
            <person name="Elong R."/>
            <person name="Falk J."/>
            <person name="Farina A."/>
            <person name="Faro S."/>
            <person name="Ferguson D."/>
            <person name="Fisher S."/>
            <person name="Foley C.D."/>
            <person name="Franke A."/>
            <person name="Friedrich D."/>
            <person name="Gadbois L."/>
            <person name="Gearin G."/>
            <person name="Gearin C.R."/>
            <person name="Giannoukos G."/>
            <person name="Goode T."/>
            <person name="Graham J."/>
            <person name="Grandbois E."/>
            <person name="Grewal S."/>
            <person name="Gyaltsen K."/>
            <person name="Hafez N."/>
            <person name="Hagos B."/>
            <person name="Hall J."/>
            <person name="Henson C."/>
            <person name="Hollinger A."/>
            <person name="Honan T."/>
            <person name="Huard M.D."/>
            <person name="Hughes L."/>
            <person name="Hurhula B."/>
            <person name="Husby M.E."/>
            <person name="Kamat A."/>
            <person name="Kanga B."/>
            <person name="Kashin S."/>
            <person name="Khazanovich D."/>
            <person name="Kisner P."/>
            <person name="Lance K."/>
            <person name="Lara M."/>
            <person name="Lee W."/>
            <person name="Lennon N."/>
            <person name="Letendre F."/>
            <person name="LeVine R."/>
            <person name="Lipovsky A."/>
            <person name="Liu X."/>
            <person name="Liu J."/>
            <person name="Liu S."/>
            <person name="Lokyitsang T."/>
            <person name="Lokyitsang Y."/>
            <person name="Lubonja R."/>
            <person name="Lui A."/>
            <person name="MacDonald P."/>
            <person name="Magnisalis V."/>
            <person name="Maru K."/>
            <person name="Matthews C."/>
            <person name="McCusker W."/>
            <person name="McDonough S."/>
            <person name="Mehta T."/>
            <person name="Meldrim J."/>
            <person name="Meneus L."/>
            <person name="Mihai O."/>
            <person name="Mihalev A."/>
            <person name="Mihova T."/>
            <person name="Mittelman R."/>
            <person name="Mlenga V."/>
            <person name="Montmayeur A."/>
            <person name="Mulrain L."/>
            <person name="Navidi A."/>
            <person name="Naylor J."/>
            <person name="Negash T."/>
            <person name="Nguyen T."/>
            <person name="Nguyen N."/>
            <person name="Nicol R."/>
            <person name="Norbu C."/>
            <person name="Norbu N."/>
            <person name="Novod N."/>
            <person name="O'Neill B."/>
            <person name="Osman S."/>
            <person name="Markiewicz E."/>
            <person name="Oyono O.L."/>
            <person name="Patti C."/>
            <person name="Phunkhang P."/>
            <person name="Pierre F."/>
            <person name="Priest M."/>
            <person name="Raghuraman S."/>
            <person name="Rege F."/>
            <person name="Reyes R."/>
            <person name="Rise C."/>
            <person name="Rogov P."/>
            <person name="Ross K."/>
            <person name="Ryan E."/>
            <person name="Settipalli S."/>
            <person name="Shea T."/>
            <person name="Sherpa N."/>
            <person name="Shi L."/>
            <person name="Shih D."/>
            <person name="Sparrow T."/>
            <person name="Spaulding J."/>
            <person name="Stalker J."/>
            <person name="Stange-Thomann N."/>
            <person name="Stavropoulos S."/>
            <person name="Stone C."/>
            <person name="Strader C."/>
            <person name="Tesfaye S."/>
            <person name="Thomson T."/>
            <person name="Thoulutsang Y."/>
            <person name="Thoulutsang D."/>
            <person name="Topham K."/>
            <person name="Topping I."/>
            <person name="Tsamla T."/>
            <person name="Vassiliev H."/>
            <person name="Vo A."/>
            <person name="Wangchuk T."/>
            <person name="Wangdi T."/>
            <person name="Weiand M."/>
            <person name="Wilkinson J."/>
            <person name="Wilson A."/>
            <person name="Yadav S."/>
            <person name="Young G."/>
            <person name="Yu Q."/>
            <person name="Zembek L."/>
            <person name="Zhong D."/>
            <person name="Zimmer A."/>
            <person name="Zwirko Z."/>
            <person name="Jaffe D.B."/>
            <person name="Alvarez P."/>
            <person name="Brockman W."/>
            <person name="Butler J."/>
            <person name="Chin C."/>
            <person name="Gnerre S."/>
            <person name="Grabherr M."/>
            <person name="Kleber M."/>
            <person name="Mauceli E."/>
            <person name="MacCallum I."/>
        </authorList>
    </citation>
    <scope>NUCLEOTIDE SEQUENCE [LARGE SCALE GENOMIC DNA]</scope>
    <source>
        <strain evidence="3">Tucson 14030-0811.24</strain>
    </source>
</reference>
<dbReference type="Proteomes" id="UP000007798">
    <property type="component" value="Unassembled WGS sequence"/>
</dbReference>
<accession>B4NC85</accession>
<dbReference type="AlphaFoldDB" id="B4NC85"/>
<dbReference type="InParanoid" id="B4NC85"/>
<dbReference type="FunCoup" id="B4NC85">
    <property type="interactions" value="6"/>
</dbReference>
<proteinExistence type="predicted"/>
<dbReference type="EMBL" id="CH964239">
    <property type="protein sequence ID" value="EDW82444.2"/>
    <property type="molecule type" value="Genomic_DNA"/>
</dbReference>
<protein>
    <recommendedName>
        <fullName evidence="4">Protein TsetseEP domain-containing protein</fullName>
    </recommendedName>
</protein>
<organism evidence="2 3">
    <name type="scientific">Drosophila willistoni</name>
    <name type="common">Fruit fly</name>
    <dbReference type="NCBI Taxonomy" id="7260"/>
    <lineage>
        <taxon>Eukaryota</taxon>
        <taxon>Metazoa</taxon>
        <taxon>Ecdysozoa</taxon>
        <taxon>Arthropoda</taxon>
        <taxon>Hexapoda</taxon>
        <taxon>Insecta</taxon>
        <taxon>Pterygota</taxon>
        <taxon>Neoptera</taxon>
        <taxon>Endopterygota</taxon>
        <taxon>Diptera</taxon>
        <taxon>Brachycera</taxon>
        <taxon>Muscomorpha</taxon>
        <taxon>Ephydroidea</taxon>
        <taxon>Drosophilidae</taxon>
        <taxon>Drosophila</taxon>
        <taxon>Sophophora</taxon>
    </lineage>
</organism>
<dbReference type="KEGG" id="dwi:6648929"/>
<feature type="chain" id="PRO_5006458324" description="Protein TsetseEP domain-containing protein" evidence="1">
    <location>
        <begin position="25"/>
        <end position="214"/>
    </location>
</feature>
<sequence>MKAITLCLLVLVSASCMLSASVSANAVDSVVFDDEQIDMLLAELDSAEDQDYMDIESYGFILSCKKILRKALKSIRGTNCILKEVVAVLDACTKYVEAIDACGVAVPKDVAKILANVKSIITICNNIIHANSTYCDTTAEAEADSTTSNVSTSAKCFTKVFVATMKLVRKINVTLKLMAKLPSDTSSCFLDATNTVKTVFNKFLPNINLCIDSM</sequence>
<dbReference type="eggNOG" id="ENOG502TDRJ">
    <property type="taxonomic scope" value="Eukaryota"/>
</dbReference>
<feature type="signal peptide" evidence="1">
    <location>
        <begin position="1"/>
        <end position="24"/>
    </location>
</feature>
<evidence type="ECO:0000256" key="1">
    <source>
        <dbReference type="SAM" id="SignalP"/>
    </source>
</evidence>
<dbReference type="PROSITE" id="PS51257">
    <property type="entry name" value="PROKAR_LIPOPROTEIN"/>
    <property type="match status" value="1"/>
</dbReference>
<dbReference type="HOGENOM" id="CLU_1344518_0_0_1"/>
<evidence type="ECO:0000313" key="3">
    <source>
        <dbReference type="Proteomes" id="UP000007798"/>
    </source>
</evidence>